<keyword evidence="2" id="KW-0472">Membrane</keyword>
<reference evidence="3 4" key="1">
    <citation type="submission" date="2020-08" db="EMBL/GenBank/DDBJ databases">
        <title>Genome public.</title>
        <authorList>
            <person name="Liu C."/>
            <person name="Sun Q."/>
        </authorList>
    </citation>
    <scope>NUCLEOTIDE SEQUENCE [LARGE SCALE GENOMIC DNA]</scope>
    <source>
        <strain evidence="3 4">BX3</strain>
    </source>
</reference>
<feature type="transmembrane region" description="Helical" evidence="2">
    <location>
        <begin position="203"/>
        <end position="225"/>
    </location>
</feature>
<evidence type="ECO:0000313" key="3">
    <source>
        <dbReference type="EMBL" id="MBC8557621.1"/>
    </source>
</evidence>
<dbReference type="Proteomes" id="UP000637513">
    <property type="component" value="Unassembled WGS sequence"/>
</dbReference>
<dbReference type="EMBL" id="JACRSW010000030">
    <property type="protein sequence ID" value="MBC8557621.1"/>
    <property type="molecule type" value="Genomic_DNA"/>
</dbReference>
<comment type="caution">
    <text evidence="3">The sequence shown here is derived from an EMBL/GenBank/DDBJ whole genome shotgun (WGS) entry which is preliminary data.</text>
</comment>
<protein>
    <submittedName>
        <fullName evidence="3">YesL family protein</fullName>
    </submittedName>
</protein>
<feature type="transmembrane region" description="Helical" evidence="2">
    <location>
        <begin position="96"/>
        <end position="115"/>
    </location>
</feature>
<evidence type="ECO:0000256" key="2">
    <source>
        <dbReference type="SAM" id="Phobius"/>
    </source>
</evidence>
<dbReference type="Pfam" id="PF04854">
    <property type="entry name" value="DUF624"/>
    <property type="match status" value="1"/>
</dbReference>
<accession>A0ABR7MUZ1</accession>
<evidence type="ECO:0000256" key="1">
    <source>
        <dbReference type="SAM" id="MobiDB-lite"/>
    </source>
</evidence>
<dbReference type="InterPro" id="IPR006938">
    <property type="entry name" value="DUF624"/>
</dbReference>
<keyword evidence="4" id="KW-1185">Reference proteome</keyword>
<feature type="transmembrane region" description="Helical" evidence="2">
    <location>
        <begin position="26"/>
        <end position="49"/>
    </location>
</feature>
<feature type="transmembrane region" description="Helical" evidence="2">
    <location>
        <begin position="135"/>
        <end position="156"/>
    </location>
</feature>
<feature type="transmembrane region" description="Helical" evidence="2">
    <location>
        <begin position="55"/>
        <end position="75"/>
    </location>
</feature>
<feature type="transmembrane region" description="Helical" evidence="2">
    <location>
        <begin position="177"/>
        <end position="197"/>
    </location>
</feature>
<gene>
    <name evidence="3" type="ORF">H8700_07855</name>
</gene>
<dbReference type="RefSeq" id="WP_249304916.1">
    <property type="nucleotide sequence ID" value="NZ_JACRSW010000030.1"/>
</dbReference>
<name>A0ABR7MUZ1_9FIRM</name>
<keyword evidence="2" id="KW-1133">Transmembrane helix</keyword>
<feature type="region of interest" description="Disordered" evidence="1">
    <location>
        <begin position="231"/>
        <end position="279"/>
    </location>
</feature>
<proteinExistence type="predicted"/>
<keyword evidence="2" id="KW-0812">Transmembrane</keyword>
<organism evidence="3 4">
    <name type="scientific">Jutongia hominis</name>
    <dbReference type="NCBI Taxonomy" id="2763664"/>
    <lineage>
        <taxon>Bacteria</taxon>
        <taxon>Bacillati</taxon>
        <taxon>Bacillota</taxon>
        <taxon>Clostridia</taxon>
        <taxon>Lachnospirales</taxon>
        <taxon>Lachnospiraceae</taxon>
        <taxon>Jutongia</taxon>
    </lineage>
</organism>
<sequence>MSSFFSIDSPFYKFMNRLLDMLKLNVMWLLCSGVAAKFIIEGIIVLAGFGSYRVFSWIPLLLIGPATTAAFSITLRMVDEEEGYIAKPFLKAYRENFKDGMILGVITLIAVYALYLDFQFYGAAKKIGYSTTGYMIIGIVAGFLAYMHIAYAFALQARYENSIINTMRNSYSIQMKYFPKTIFLFVVLLVEYFVITFSATTKLLGILVGPACVFLTISGFAGQAFRLIENENEERENQTEDTDEETEEVYEDTDESDEEEEIDSDETTEEYLEENDSED</sequence>
<evidence type="ECO:0000313" key="4">
    <source>
        <dbReference type="Proteomes" id="UP000637513"/>
    </source>
</evidence>